<organism evidence="1">
    <name type="scientific">marine sediment metagenome</name>
    <dbReference type="NCBI Taxonomy" id="412755"/>
    <lineage>
        <taxon>unclassified sequences</taxon>
        <taxon>metagenomes</taxon>
        <taxon>ecological metagenomes</taxon>
    </lineage>
</organism>
<gene>
    <name evidence="1" type="ORF">S01H4_27914</name>
</gene>
<comment type="caution">
    <text evidence="1">The sequence shown here is derived from an EMBL/GenBank/DDBJ whole genome shotgun (WGS) entry which is preliminary data.</text>
</comment>
<evidence type="ECO:0000313" key="1">
    <source>
        <dbReference type="EMBL" id="GAG80641.1"/>
    </source>
</evidence>
<dbReference type="EMBL" id="BART01013747">
    <property type="protein sequence ID" value="GAG80641.1"/>
    <property type="molecule type" value="Genomic_DNA"/>
</dbReference>
<protein>
    <submittedName>
        <fullName evidence="1">Uncharacterized protein</fullName>
    </submittedName>
</protein>
<sequence length="64" mass="7278">MIAVTQKMRLAFEIGLYSGTLFEMYLKSIVGEVVKDKLKKMSKVFESVFDEKIVTVPTSSDRDV</sequence>
<dbReference type="AlphaFoldDB" id="X1C8A0"/>
<feature type="non-terminal residue" evidence="1">
    <location>
        <position position="64"/>
    </location>
</feature>
<name>X1C8A0_9ZZZZ</name>
<proteinExistence type="predicted"/>
<reference evidence="1" key="1">
    <citation type="journal article" date="2014" name="Front. Microbiol.">
        <title>High frequency of phylogenetically diverse reductive dehalogenase-homologous genes in deep subseafloor sedimentary metagenomes.</title>
        <authorList>
            <person name="Kawai M."/>
            <person name="Futagami T."/>
            <person name="Toyoda A."/>
            <person name="Takaki Y."/>
            <person name="Nishi S."/>
            <person name="Hori S."/>
            <person name="Arai W."/>
            <person name="Tsubouchi T."/>
            <person name="Morono Y."/>
            <person name="Uchiyama I."/>
            <person name="Ito T."/>
            <person name="Fujiyama A."/>
            <person name="Inagaki F."/>
            <person name="Takami H."/>
        </authorList>
    </citation>
    <scope>NUCLEOTIDE SEQUENCE</scope>
    <source>
        <strain evidence="1">Expedition CK06-06</strain>
    </source>
</reference>
<accession>X1C8A0</accession>